<dbReference type="GO" id="GO:0009306">
    <property type="term" value="P:protein secretion"/>
    <property type="evidence" value="ECO:0007669"/>
    <property type="project" value="InterPro"/>
</dbReference>
<dbReference type="SUPFAM" id="SSF160544">
    <property type="entry name" value="EscU C-terminal domain-like"/>
    <property type="match status" value="1"/>
</dbReference>
<dbReference type="Proteomes" id="UP000243547">
    <property type="component" value="Unassembled WGS sequence"/>
</dbReference>
<reference evidence="2" key="1">
    <citation type="submission" date="2016-11" db="EMBL/GenBank/DDBJ databases">
        <authorList>
            <person name="Varghese N."/>
            <person name="Submissions S."/>
        </authorList>
    </citation>
    <scope>NUCLEOTIDE SEQUENCE [LARGE SCALE GENOMIC DNA]</scope>
    <source>
        <strain evidence="2">DSM 14826</strain>
    </source>
</reference>
<sequence>MSLVKLMLDCKIIKNKKRGGDLRMTKKKVAALKYDIEKDNAPKVVAAGSGTIGEKIIEIAKENNIPLYSDKQLVEQLIKLELGSTIPPNLYQVVAEILVYIYSLEEEVKK</sequence>
<organism evidence="1 2">
    <name type="scientific">Anaerobranca californiensis DSM 14826</name>
    <dbReference type="NCBI Taxonomy" id="1120989"/>
    <lineage>
        <taxon>Bacteria</taxon>
        <taxon>Bacillati</taxon>
        <taxon>Bacillota</taxon>
        <taxon>Clostridia</taxon>
        <taxon>Eubacteriales</taxon>
        <taxon>Proteinivoracaceae</taxon>
        <taxon>Anaerobranca</taxon>
    </lineage>
</organism>
<keyword evidence="2" id="KW-1185">Reference proteome</keyword>
<keyword evidence="1" id="KW-0969">Cilium</keyword>
<dbReference type="PANTHER" id="PTHR30531">
    <property type="entry name" value="FLAGELLAR BIOSYNTHETIC PROTEIN FLHB"/>
    <property type="match status" value="1"/>
</dbReference>
<dbReference type="InterPro" id="IPR029025">
    <property type="entry name" value="T3SS_substrate_exporter_C"/>
</dbReference>
<dbReference type="EMBL" id="FRAI01000005">
    <property type="protein sequence ID" value="SHJ54825.1"/>
    <property type="molecule type" value="Genomic_DNA"/>
</dbReference>
<proteinExistence type="predicted"/>
<evidence type="ECO:0000313" key="1">
    <source>
        <dbReference type="EMBL" id="SHJ54825.1"/>
    </source>
</evidence>
<dbReference type="Gene3D" id="3.40.1690.10">
    <property type="entry name" value="secretion proteins EscU"/>
    <property type="match status" value="1"/>
</dbReference>
<gene>
    <name evidence="1" type="ORF">SAMN02745227_00015</name>
</gene>
<dbReference type="PANTHER" id="PTHR30531:SF12">
    <property type="entry name" value="FLAGELLAR BIOSYNTHETIC PROTEIN FLHB"/>
    <property type="match status" value="1"/>
</dbReference>
<dbReference type="InterPro" id="IPR006135">
    <property type="entry name" value="T3SS_substrate_exporter"/>
</dbReference>
<accession>A0A1M6K7A1</accession>
<dbReference type="Pfam" id="PF01312">
    <property type="entry name" value="Bac_export_2"/>
    <property type="match status" value="1"/>
</dbReference>
<dbReference type="GO" id="GO:0005886">
    <property type="term" value="C:plasma membrane"/>
    <property type="evidence" value="ECO:0007669"/>
    <property type="project" value="TreeGrafter"/>
</dbReference>
<evidence type="ECO:0000313" key="2">
    <source>
        <dbReference type="Proteomes" id="UP000243547"/>
    </source>
</evidence>
<keyword evidence="1" id="KW-0966">Cell projection</keyword>
<name>A0A1M6K7A1_9FIRM</name>
<keyword evidence="1" id="KW-0282">Flagellum</keyword>
<dbReference type="STRING" id="1120989.SAMN02745227_00015"/>
<protein>
    <submittedName>
        <fullName evidence="1">Flagellar biosynthesis protein</fullName>
    </submittedName>
</protein>
<dbReference type="AlphaFoldDB" id="A0A1M6K7A1"/>